<accession>A0ABX1VND3</accession>
<keyword evidence="2" id="KW-1185">Reference proteome</keyword>
<comment type="caution">
    <text evidence="1">The sequence shown here is derived from an EMBL/GenBank/DDBJ whole genome shotgun (WGS) entry which is preliminary data.</text>
</comment>
<dbReference type="EMBL" id="WTPX01000301">
    <property type="protein sequence ID" value="NNJ28118.1"/>
    <property type="molecule type" value="Genomic_DNA"/>
</dbReference>
<protein>
    <submittedName>
        <fullName evidence="1">Uncharacterized protein</fullName>
    </submittedName>
</protein>
<dbReference type="RefSeq" id="WP_171190012.1">
    <property type="nucleotide sequence ID" value="NZ_WTPX01000301.1"/>
</dbReference>
<reference evidence="1 2" key="1">
    <citation type="journal article" date="2020" name="Syst. Appl. Microbiol.">
        <title>Alienimonas chondri sp. nov., a novel planctomycete isolated from the biofilm of the red alga Chondrus crispus.</title>
        <authorList>
            <person name="Vitorino I."/>
            <person name="Albuquerque L."/>
            <person name="Wiegand S."/>
            <person name="Kallscheuer N."/>
            <person name="da Costa M.S."/>
            <person name="Lobo-da-Cunha A."/>
            <person name="Jogler C."/>
            <person name="Lage O.M."/>
        </authorList>
    </citation>
    <scope>NUCLEOTIDE SEQUENCE [LARGE SCALE GENOMIC DNA]</scope>
    <source>
        <strain evidence="1 2">LzC2</strain>
    </source>
</reference>
<name>A0ABX1VND3_9PLAN</name>
<organism evidence="1 2">
    <name type="scientific">Alienimonas chondri</name>
    <dbReference type="NCBI Taxonomy" id="2681879"/>
    <lineage>
        <taxon>Bacteria</taxon>
        <taxon>Pseudomonadati</taxon>
        <taxon>Planctomycetota</taxon>
        <taxon>Planctomycetia</taxon>
        <taxon>Planctomycetales</taxon>
        <taxon>Planctomycetaceae</taxon>
        <taxon>Alienimonas</taxon>
    </lineage>
</organism>
<proteinExistence type="predicted"/>
<evidence type="ECO:0000313" key="1">
    <source>
        <dbReference type="EMBL" id="NNJ28118.1"/>
    </source>
</evidence>
<dbReference type="Proteomes" id="UP000609651">
    <property type="component" value="Unassembled WGS sequence"/>
</dbReference>
<sequence length="136" mass="15089">MTRESNDDRFHTLAEHALQRTESGALDWEETPQEESFVAIFGSGMLKVSRTERLTPSFEDDGDAYYQDIYCVSLLTRTANEVMELLFDGFNARDSLGGRLWQAARGRARGAEDLLDSVLREVDGPEATTAATHAAA</sequence>
<gene>
    <name evidence="1" type="ORF">LzC2_42290</name>
</gene>
<evidence type="ECO:0000313" key="2">
    <source>
        <dbReference type="Proteomes" id="UP000609651"/>
    </source>
</evidence>